<gene>
    <name evidence="1" type="ORF">BV22DRAFT_1033977</name>
</gene>
<evidence type="ECO:0000313" key="1">
    <source>
        <dbReference type="EMBL" id="KAH7925422.1"/>
    </source>
</evidence>
<comment type="caution">
    <text evidence="1">The sequence shown here is derived from an EMBL/GenBank/DDBJ whole genome shotgun (WGS) entry which is preliminary data.</text>
</comment>
<keyword evidence="2" id="KW-1185">Reference proteome</keyword>
<proteinExistence type="predicted"/>
<sequence length="345" mass="37757">MVDWQSPAELERDSQIFIKLMHALLGFYAWEFAISLDFDWAVLTGKKRFRWPLVFYFAGRYLLLFALIGIAIALDTPTEINCQALYAFIQVAGDGAVGLASINLSLRTVAIWSQNKYIIALLVLIILGHWSLILQGVLLTAAWVPGVGCAIIKSNNTVLAATFIYSMCFDLVVMCLSAYKLAWAPRRTGSASGTQSTLVRMIFADGLIYFFIAFLANLLATTFMVLSLNAVMGIIFNVPAAIASTIVASRVVRRLTNYQVQGPEVYASSGQNSAIAFRSTNGASRTAMGTVSAKGVTNVHVEMETFTRAEEIGDLEAFPAVKDHSDYKDNKSSVASYEDDVKHGL</sequence>
<evidence type="ECO:0000313" key="2">
    <source>
        <dbReference type="Proteomes" id="UP000790709"/>
    </source>
</evidence>
<name>A0ACB8BIS7_9AGAM</name>
<protein>
    <submittedName>
        <fullName evidence="1">Uncharacterized protein</fullName>
    </submittedName>
</protein>
<dbReference type="Proteomes" id="UP000790709">
    <property type="component" value="Unassembled WGS sequence"/>
</dbReference>
<reference evidence="1" key="1">
    <citation type="journal article" date="2021" name="New Phytol.">
        <title>Evolutionary innovations through gain and loss of genes in the ectomycorrhizal Boletales.</title>
        <authorList>
            <person name="Wu G."/>
            <person name="Miyauchi S."/>
            <person name="Morin E."/>
            <person name="Kuo A."/>
            <person name="Drula E."/>
            <person name="Varga T."/>
            <person name="Kohler A."/>
            <person name="Feng B."/>
            <person name="Cao Y."/>
            <person name="Lipzen A."/>
            <person name="Daum C."/>
            <person name="Hundley H."/>
            <person name="Pangilinan J."/>
            <person name="Johnson J."/>
            <person name="Barry K."/>
            <person name="LaButti K."/>
            <person name="Ng V."/>
            <person name="Ahrendt S."/>
            <person name="Min B."/>
            <person name="Choi I.G."/>
            <person name="Park H."/>
            <person name="Plett J.M."/>
            <person name="Magnuson J."/>
            <person name="Spatafora J.W."/>
            <person name="Nagy L.G."/>
            <person name="Henrissat B."/>
            <person name="Grigoriev I.V."/>
            <person name="Yang Z.L."/>
            <person name="Xu J."/>
            <person name="Martin F.M."/>
        </authorList>
    </citation>
    <scope>NUCLEOTIDE SEQUENCE</scope>
    <source>
        <strain evidence="1">KUC20120723A-06</strain>
    </source>
</reference>
<dbReference type="EMBL" id="MU266402">
    <property type="protein sequence ID" value="KAH7925422.1"/>
    <property type="molecule type" value="Genomic_DNA"/>
</dbReference>
<organism evidence="1 2">
    <name type="scientific">Leucogyrophana mollusca</name>
    <dbReference type="NCBI Taxonomy" id="85980"/>
    <lineage>
        <taxon>Eukaryota</taxon>
        <taxon>Fungi</taxon>
        <taxon>Dikarya</taxon>
        <taxon>Basidiomycota</taxon>
        <taxon>Agaricomycotina</taxon>
        <taxon>Agaricomycetes</taxon>
        <taxon>Agaricomycetidae</taxon>
        <taxon>Boletales</taxon>
        <taxon>Boletales incertae sedis</taxon>
        <taxon>Leucogyrophana</taxon>
    </lineage>
</organism>
<accession>A0ACB8BIS7</accession>